<dbReference type="InterPro" id="IPR045090">
    <property type="entry name" value="Pept_M3A_M3B"/>
</dbReference>
<comment type="caution">
    <text evidence="8">The sequence shown here is derived from an EMBL/GenBank/DDBJ whole genome shotgun (WGS) entry which is preliminary data.</text>
</comment>
<keyword evidence="2 6" id="KW-0479">Metal-binding</keyword>
<dbReference type="PANTHER" id="PTHR11804">
    <property type="entry name" value="PROTEASE M3 THIMET OLIGOPEPTIDASE-RELATED"/>
    <property type="match status" value="1"/>
</dbReference>
<evidence type="ECO:0000313" key="8">
    <source>
        <dbReference type="EMBL" id="KON83849.1"/>
    </source>
</evidence>
<dbReference type="Proteomes" id="UP000037405">
    <property type="component" value="Unassembled WGS sequence"/>
</dbReference>
<gene>
    <name evidence="8" type="ORF">AF331_16980</name>
</gene>
<dbReference type="GO" id="GO:0004222">
    <property type="term" value="F:metalloendopeptidase activity"/>
    <property type="evidence" value="ECO:0007669"/>
    <property type="project" value="InterPro"/>
</dbReference>
<keyword evidence="1 6" id="KW-0645">Protease</keyword>
<evidence type="ECO:0000256" key="1">
    <source>
        <dbReference type="ARBA" id="ARBA00022670"/>
    </source>
</evidence>
<evidence type="ECO:0000313" key="9">
    <source>
        <dbReference type="Proteomes" id="UP000037405"/>
    </source>
</evidence>
<evidence type="ECO:0000256" key="2">
    <source>
        <dbReference type="ARBA" id="ARBA00022723"/>
    </source>
</evidence>
<reference evidence="9" key="1">
    <citation type="submission" date="2015-07" db="EMBL/GenBank/DDBJ databases">
        <title>Fjat-14235 jcm11544.</title>
        <authorList>
            <person name="Liu B."/>
            <person name="Wang J."/>
            <person name="Zhu Y."/>
            <person name="Liu G."/>
            <person name="Chen Q."/>
            <person name="Chen Z."/>
            <person name="Lan J."/>
            <person name="Che J."/>
            <person name="Ge C."/>
            <person name="Shi H."/>
            <person name="Pan Z."/>
            <person name="Liu X."/>
        </authorList>
    </citation>
    <scope>NUCLEOTIDE SEQUENCE [LARGE SCALE GENOMIC DNA]</scope>
    <source>
        <strain evidence="9">JCM 11544</strain>
    </source>
</reference>
<protein>
    <submittedName>
        <fullName evidence="8">Oligoendopeptidase F</fullName>
    </submittedName>
</protein>
<evidence type="ECO:0000256" key="5">
    <source>
        <dbReference type="ARBA" id="ARBA00023049"/>
    </source>
</evidence>
<dbReference type="InterPro" id="IPR001567">
    <property type="entry name" value="Pept_M3A_M3B_dom"/>
</dbReference>
<name>A0A0M0G212_9BACI</name>
<dbReference type="EMBL" id="LGUE01000005">
    <property type="protein sequence ID" value="KON83849.1"/>
    <property type="molecule type" value="Genomic_DNA"/>
</dbReference>
<dbReference type="PANTHER" id="PTHR11804:SF48">
    <property type="entry name" value="PUTATIVE-RELATED"/>
    <property type="match status" value="1"/>
</dbReference>
<dbReference type="InterPro" id="IPR011976">
    <property type="entry name" value="Pept_M3B_oligopep-rel"/>
</dbReference>
<dbReference type="PATRIC" id="fig|189381.12.peg.4396"/>
<dbReference type="GO" id="GO:0006518">
    <property type="term" value="P:peptide metabolic process"/>
    <property type="evidence" value="ECO:0007669"/>
    <property type="project" value="TreeGrafter"/>
</dbReference>
<evidence type="ECO:0000256" key="6">
    <source>
        <dbReference type="RuleBase" id="RU003435"/>
    </source>
</evidence>
<keyword evidence="5 6" id="KW-0482">Metalloprotease</keyword>
<evidence type="ECO:0000256" key="4">
    <source>
        <dbReference type="ARBA" id="ARBA00022833"/>
    </source>
</evidence>
<dbReference type="STRING" id="189381.GCA_900166615_02255"/>
<dbReference type="SUPFAM" id="SSF55486">
    <property type="entry name" value="Metalloproteases ('zincins'), catalytic domain"/>
    <property type="match status" value="1"/>
</dbReference>
<comment type="cofactor">
    <cofactor evidence="6">
        <name>Zn(2+)</name>
        <dbReference type="ChEBI" id="CHEBI:29105"/>
    </cofactor>
    <text evidence="6">Binds 1 zinc ion.</text>
</comment>
<dbReference type="Gene3D" id="1.10.1370.30">
    <property type="match status" value="1"/>
</dbReference>
<comment type="similarity">
    <text evidence="6">Belongs to the peptidase M3 family.</text>
</comment>
<dbReference type="Pfam" id="PF01432">
    <property type="entry name" value="Peptidase_M3"/>
    <property type="match status" value="1"/>
</dbReference>
<keyword evidence="4 6" id="KW-0862">Zinc</keyword>
<accession>A0A0M0G212</accession>
<dbReference type="RefSeq" id="WP_053429249.1">
    <property type="nucleotide sequence ID" value="NZ_LGUE01000005.1"/>
</dbReference>
<dbReference type="NCBIfam" id="TIGR02289">
    <property type="entry name" value="M3_not_pepF"/>
    <property type="match status" value="1"/>
</dbReference>
<dbReference type="GO" id="GO:0046872">
    <property type="term" value="F:metal ion binding"/>
    <property type="evidence" value="ECO:0007669"/>
    <property type="project" value="UniProtKB-UniRule"/>
</dbReference>
<dbReference type="GO" id="GO:0006508">
    <property type="term" value="P:proteolysis"/>
    <property type="evidence" value="ECO:0007669"/>
    <property type="project" value="UniProtKB-KW"/>
</dbReference>
<keyword evidence="9" id="KW-1185">Reference proteome</keyword>
<evidence type="ECO:0000256" key="3">
    <source>
        <dbReference type="ARBA" id="ARBA00022801"/>
    </source>
</evidence>
<organism evidence="8 9">
    <name type="scientific">Rossellomorea marisflavi</name>
    <dbReference type="NCBI Taxonomy" id="189381"/>
    <lineage>
        <taxon>Bacteria</taxon>
        <taxon>Bacillati</taxon>
        <taxon>Bacillota</taxon>
        <taxon>Bacilli</taxon>
        <taxon>Bacillales</taxon>
        <taxon>Bacillaceae</taxon>
        <taxon>Rossellomorea</taxon>
    </lineage>
</organism>
<keyword evidence="3 6" id="KW-0378">Hydrolase</keyword>
<proteinExistence type="inferred from homology"/>
<sequence>MSKVYVETHDMRNIEAMKTRFEEFLAAPFHNVDEVEDWLKQVSDYQDELREAIDGHYIDFQTHNQDKEVQETYQFDQEHVLPLLKRYEAQLDQKLLSSPHELDNNVYGRLIRSKQTAAELYREENIDLEVKEDRLATRYFELTGALTAEWEGEQLTIPQLFPLLEDPDRTKRKKVYDQLFGALSGVEEELQAIMDELMVIREQKAANSGLANYRDYMFKKYNRFDYTPEDCKELADSIREHVVPAIGRILSKKAEELGVESIRPYDHRAVPLDEEPLRPFKTGDELVAKTGRVLGEISPRFSELLHLMDSKGLLDLETRKNKSPGGFCESLPVSGLSFIFMNASGTHGDVTTLIHEMGHCIHNDFKRTLPLAFDRATPMESAELASMGMELLSMDHWDHFYSEEQVRQAKLDMLRDIIQFFPSGIRVDEFQHWMYENPGHSKEERSEAYGRIVDSYLSSEEDWSGYEEVKKKQWLFVLHIFEVPFYYIEYVIAQLGALQLYRIYKADPDRAIEGYKEALLLGNTASLSDVYEAAGLSFDFSADMIKGLVAFVEKEIAELEGSTVKNS</sequence>
<dbReference type="AlphaFoldDB" id="A0A0M0G212"/>
<feature type="domain" description="Peptidase M3A/M3B catalytic" evidence="7">
    <location>
        <begin position="163"/>
        <end position="547"/>
    </location>
</feature>
<dbReference type="OrthoDB" id="9762795at2"/>
<evidence type="ECO:0000259" key="7">
    <source>
        <dbReference type="Pfam" id="PF01432"/>
    </source>
</evidence>
<dbReference type="CDD" id="cd09606">
    <property type="entry name" value="M3B_PepF"/>
    <property type="match status" value="1"/>
</dbReference>